<proteinExistence type="predicted"/>
<organism evidence="2 3">
    <name type="scientific">Candidatus Saccharimonas aalborgensis</name>
    <dbReference type="NCBI Taxonomy" id="1332188"/>
    <lineage>
        <taxon>Bacteria</taxon>
        <taxon>Candidatus Saccharimonadota</taxon>
        <taxon>Candidatus Saccharimonadia</taxon>
        <taxon>Candidatus Saccharimonadales</taxon>
        <taxon>Candidatus Saccharimonadaceae</taxon>
        <taxon>Candidatus Saccharimonas</taxon>
    </lineage>
</organism>
<feature type="transmembrane region" description="Helical" evidence="1">
    <location>
        <begin position="350"/>
        <end position="372"/>
    </location>
</feature>
<accession>R4PWQ7</accession>
<dbReference type="Proteomes" id="UP000013893">
    <property type="component" value="Chromosome"/>
</dbReference>
<evidence type="ECO:0000256" key="1">
    <source>
        <dbReference type="SAM" id="Phobius"/>
    </source>
</evidence>
<protein>
    <recommendedName>
        <fullName evidence="4">O-antigen polymerase</fullName>
    </recommendedName>
</protein>
<dbReference type="KEGG" id="saal:L336_0493"/>
<feature type="transmembrane region" description="Helical" evidence="1">
    <location>
        <begin position="74"/>
        <end position="92"/>
    </location>
</feature>
<evidence type="ECO:0000313" key="3">
    <source>
        <dbReference type="Proteomes" id="UP000013893"/>
    </source>
</evidence>
<feature type="transmembrane region" description="Helical" evidence="1">
    <location>
        <begin position="12"/>
        <end position="32"/>
    </location>
</feature>
<feature type="transmembrane region" description="Helical" evidence="1">
    <location>
        <begin position="192"/>
        <end position="208"/>
    </location>
</feature>
<dbReference type="EMBL" id="CP005957">
    <property type="protein sequence ID" value="AGL62197.1"/>
    <property type="molecule type" value="Genomic_DNA"/>
</dbReference>
<keyword evidence="1" id="KW-0812">Transmembrane</keyword>
<evidence type="ECO:0008006" key="4">
    <source>
        <dbReference type="Google" id="ProtNLM"/>
    </source>
</evidence>
<dbReference type="STRING" id="1332188.L336_0493"/>
<dbReference type="OrthoDB" id="9785777at2"/>
<feature type="transmembrane region" description="Helical" evidence="1">
    <location>
        <begin position="104"/>
        <end position="124"/>
    </location>
</feature>
<dbReference type="HOGENOM" id="CLU_622136_0_0_0"/>
<dbReference type="AlphaFoldDB" id="R4PWQ7"/>
<keyword evidence="1" id="KW-0472">Membrane</keyword>
<dbReference type="PANTHER" id="PTHR37422">
    <property type="entry name" value="TEICHURONIC ACID BIOSYNTHESIS PROTEIN TUAE"/>
    <property type="match status" value="1"/>
</dbReference>
<reference evidence="2 3" key="1">
    <citation type="journal article" date="2013" name="Nat. Biotechnol.">
        <title>Genome sequences of rare, uncultured bacteria obtained by differential coverage binning of multiple metagenomes.</title>
        <authorList>
            <person name="Albertsen M."/>
            <person name="Hugenholtz P."/>
            <person name="Skarshewski A."/>
            <person name="Nielsen K.L."/>
            <person name="Tyson G.W."/>
            <person name="Nielsen P.H."/>
        </authorList>
    </citation>
    <scope>NUCLEOTIDE SEQUENCE [LARGE SCALE GENOMIC DNA]</scope>
    <source>
        <strain evidence="2">TM71</strain>
    </source>
</reference>
<evidence type="ECO:0000313" key="2">
    <source>
        <dbReference type="EMBL" id="AGL62197.1"/>
    </source>
</evidence>
<feature type="transmembrane region" description="Helical" evidence="1">
    <location>
        <begin position="44"/>
        <end position="62"/>
    </location>
</feature>
<keyword evidence="1" id="KW-1133">Transmembrane helix</keyword>
<feature type="transmembrane region" description="Helical" evidence="1">
    <location>
        <begin position="384"/>
        <end position="407"/>
    </location>
</feature>
<feature type="transmembrane region" description="Helical" evidence="1">
    <location>
        <begin position="131"/>
        <end position="152"/>
    </location>
</feature>
<feature type="transmembrane region" description="Helical" evidence="1">
    <location>
        <begin position="220"/>
        <end position="236"/>
    </location>
</feature>
<keyword evidence="3" id="KW-1185">Reference proteome</keyword>
<dbReference type="InterPro" id="IPR051533">
    <property type="entry name" value="WaaL-like"/>
</dbReference>
<gene>
    <name evidence="2" type="ORF">L336_0493</name>
</gene>
<feature type="transmembrane region" description="Helical" evidence="1">
    <location>
        <begin position="242"/>
        <end position="260"/>
    </location>
</feature>
<dbReference type="RefSeq" id="WP_015641647.1">
    <property type="nucleotide sequence ID" value="NC_021219.1"/>
</dbReference>
<name>R4PWQ7_9BACT</name>
<sequence length="440" mass="47903">MKRVLLEYLPSWLLLIIFGLIVLHAPLIVAVGSHWPSLALGIKAWKELLMIIALVLLAVAVTQRGQWRTLLKDNLIRLMLAFAVLHGGVALLKPVTWQSLVAGLSIDLRYLLYFCLVYVFLTLYPRYKQQFITIGIAGALVVLGFTCLQLVLPHDALKYLGYSSATIEPYITVDKNPDFVRFNSTLRGPNPLGAYALIVLVGVVAFGMKYGRTVRDQRMRWLHAFLAVGSIIALWVSYSRSAWIGAAVGILTVVGARYGKHLDAKKWSVLAVVTALLVVGSLLLKDSSFFRTVILHDSPTTGAAVDSNTAHAASLGDGLNRMLAQPLGSGVGSTGSASLMGGEPLIIENHYLFVAHEVGWLGLGLFISIMIVTLRRLWARRADWLALTLFGSGIGLSVVGLLLPVWVDDTVSIIWWGMAAVVLAKGETHGTTNKKATRTA</sequence>
<feature type="transmembrane region" description="Helical" evidence="1">
    <location>
        <begin position="267"/>
        <end position="284"/>
    </location>
</feature>
<dbReference type="PANTHER" id="PTHR37422:SF13">
    <property type="entry name" value="LIPOPOLYSACCHARIDE BIOSYNTHESIS PROTEIN PA4999-RELATED"/>
    <property type="match status" value="1"/>
</dbReference>